<accession>A0A1Y1ZWH4</accession>
<dbReference type="InterPro" id="IPR011333">
    <property type="entry name" value="SKP1/BTB/POZ_sf"/>
</dbReference>
<dbReference type="InterPro" id="IPR000210">
    <property type="entry name" value="BTB/POZ_dom"/>
</dbReference>
<evidence type="ECO:0000313" key="3">
    <source>
        <dbReference type="Proteomes" id="UP000193920"/>
    </source>
</evidence>
<dbReference type="Pfam" id="PF00651">
    <property type="entry name" value="BTB"/>
    <property type="match status" value="1"/>
</dbReference>
<sequence>MTTLNNTYSQLPSPPLSPALFPISTAFYCNKEYNFEYDDDDEFDFTEREIEYIESILGFPFKNLDKQNKEEIMRTKFMNMMGDGVKINDKMTPYSYVIEVLHKIGYSVINKKTKDAVQLRVYEKGTDKFLEFWVHPIFLSLHSFQFFKLFEEVKENNEQNTLEIEVPYLESFAFILYWIYTGDNSKLLETAKLDEHFCKGTMENIELLEINMIAF</sequence>
<gene>
    <name evidence="2" type="ORF">LY90DRAFT_180258</name>
</gene>
<evidence type="ECO:0000313" key="2">
    <source>
        <dbReference type="EMBL" id="ORY14115.1"/>
    </source>
</evidence>
<dbReference type="PROSITE" id="PS50097">
    <property type="entry name" value="BTB"/>
    <property type="match status" value="1"/>
</dbReference>
<dbReference type="EMBL" id="MCOG01000353">
    <property type="protein sequence ID" value="ORY14115.1"/>
    <property type="molecule type" value="Genomic_DNA"/>
</dbReference>
<dbReference type="Gene3D" id="3.30.710.10">
    <property type="entry name" value="Potassium Channel Kv1.1, Chain A"/>
    <property type="match status" value="1"/>
</dbReference>
<reference evidence="2 3" key="1">
    <citation type="submission" date="2016-08" db="EMBL/GenBank/DDBJ databases">
        <title>A Parts List for Fungal Cellulosomes Revealed by Comparative Genomics.</title>
        <authorList>
            <consortium name="DOE Joint Genome Institute"/>
            <person name="Haitjema C.H."/>
            <person name="Gilmore S.P."/>
            <person name="Henske J.K."/>
            <person name="Solomon K.V."/>
            <person name="De Groot R."/>
            <person name="Kuo A."/>
            <person name="Mondo S.J."/>
            <person name="Salamov A.A."/>
            <person name="Labutti K."/>
            <person name="Zhao Z."/>
            <person name="Chiniquy J."/>
            <person name="Barry K."/>
            <person name="Brewer H.M."/>
            <person name="Purvine S.O."/>
            <person name="Wright A.T."/>
            <person name="Boxma B."/>
            <person name="Van Alen T."/>
            <person name="Hackstein J.H."/>
            <person name="Baker S.E."/>
            <person name="Grigoriev I.V."/>
            <person name="O'Malley M.A."/>
        </authorList>
    </citation>
    <scope>NUCLEOTIDE SEQUENCE [LARGE SCALE GENOMIC DNA]</scope>
    <source>
        <strain evidence="2 3">G1</strain>
    </source>
</reference>
<organism evidence="2 3">
    <name type="scientific">Neocallimastix californiae</name>
    <dbReference type="NCBI Taxonomy" id="1754190"/>
    <lineage>
        <taxon>Eukaryota</taxon>
        <taxon>Fungi</taxon>
        <taxon>Fungi incertae sedis</taxon>
        <taxon>Chytridiomycota</taxon>
        <taxon>Chytridiomycota incertae sedis</taxon>
        <taxon>Neocallimastigomycetes</taxon>
        <taxon>Neocallimastigales</taxon>
        <taxon>Neocallimastigaceae</taxon>
        <taxon>Neocallimastix</taxon>
    </lineage>
</organism>
<keyword evidence="3" id="KW-1185">Reference proteome</keyword>
<dbReference type="Proteomes" id="UP000193920">
    <property type="component" value="Unassembled WGS sequence"/>
</dbReference>
<comment type="caution">
    <text evidence="2">The sequence shown here is derived from an EMBL/GenBank/DDBJ whole genome shotgun (WGS) entry which is preliminary data.</text>
</comment>
<protein>
    <recommendedName>
        <fullName evidence="1">BTB domain-containing protein</fullName>
    </recommendedName>
</protein>
<evidence type="ECO:0000259" key="1">
    <source>
        <dbReference type="PROSITE" id="PS50097"/>
    </source>
</evidence>
<feature type="domain" description="BTB" evidence="1">
    <location>
        <begin position="115"/>
        <end position="183"/>
    </location>
</feature>
<dbReference type="AlphaFoldDB" id="A0A1Y1ZWH4"/>
<name>A0A1Y1ZWH4_9FUNG</name>
<proteinExistence type="predicted"/>